<protein>
    <submittedName>
        <fullName evidence="2">AraC family transcriptional regulator</fullName>
    </submittedName>
</protein>
<dbReference type="AlphaFoldDB" id="A0A414PVK1"/>
<dbReference type="GO" id="GO:0043565">
    <property type="term" value="F:sequence-specific DNA binding"/>
    <property type="evidence" value="ECO:0007669"/>
    <property type="project" value="InterPro"/>
</dbReference>
<evidence type="ECO:0000313" key="2">
    <source>
        <dbReference type="EMBL" id="RHF72526.1"/>
    </source>
</evidence>
<gene>
    <name evidence="2" type="ORF">DW663_06620</name>
</gene>
<evidence type="ECO:0000259" key="1">
    <source>
        <dbReference type="PROSITE" id="PS01124"/>
    </source>
</evidence>
<proteinExistence type="predicted"/>
<reference evidence="2 3" key="1">
    <citation type="submission" date="2018-08" db="EMBL/GenBank/DDBJ databases">
        <title>A genome reference for cultivated species of the human gut microbiota.</title>
        <authorList>
            <person name="Zou Y."/>
            <person name="Xue W."/>
            <person name="Luo G."/>
        </authorList>
    </citation>
    <scope>NUCLEOTIDE SEQUENCE [LARGE SCALE GENOMIC DNA]</scope>
    <source>
        <strain evidence="2 3">AM25-1</strain>
    </source>
</reference>
<dbReference type="Proteomes" id="UP000284676">
    <property type="component" value="Unassembled WGS sequence"/>
</dbReference>
<name>A0A414PVK1_FUSMR</name>
<dbReference type="Gene3D" id="1.10.10.60">
    <property type="entry name" value="Homeodomain-like"/>
    <property type="match status" value="1"/>
</dbReference>
<dbReference type="InterPro" id="IPR018060">
    <property type="entry name" value="HTH_AraC"/>
</dbReference>
<sequence>MERKNIDNKIILYNKGGIKVFKVTLIFFQEIKKYFTKDDIVFYININGIVSINNIILFNEEGIFLKNSLELEKIKNITENYFGTIYLIKKNFFKELGIDIFQQDSRKFRVQTKEIFGFFKWRKFEEKLCDIQVFFSIFSILKLIIDKEIEIEELPYLKYKNRIIDMIDNNIDKKIKDIVERICSDLKISIPTYYKIFKIIFNETPKKYIIEKKLSKSCYELSRNDKSIDEIAKNIGFSKVLYLKKFLDYYGYKVDEFRKIEESICRK</sequence>
<dbReference type="GO" id="GO:0003700">
    <property type="term" value="F:DNA-binding transcription factor activity"/>
    <property type="evidence" value="ECO:0007669"/>
    <property type="project" value="InterPro"/>
</dbReference>
<dbReference type="EMBL" id="QRHL01000008">
    <property type="protein sequence ID" value="RHF72526.1"/>
    <property type="molecule type" value="Genomic_DNA"/>
</dbReference>
<accession>A0A414PVK1</accession>
<feature type="domain" description="HTH araC/xylS-type" evidence="1">
    <location>
        <begin position="161"/>
        <end position="260"/>
    </location>
</feature>
<dbReference type="PROSITE" id="PS01124">
    <property type="entry name" value="HTH_ARAC_FAMILY_2"/>
    <property type="match status" value="1"/>
</dbReference>
<organism evidence="2 3">
    <name type="scientific">Fusobacterium mortiferum</name>
    <dbReference type="NCBI Taxonomy" id="850"/>
    <lineage>
        <taxon>Bacteria</taxon>
        <taxon>Fusobacteriati</taxon>
        <taxon>Fusobacteriota</taxon>
        <taxon>Fusobacteriia</taxon>
        <taxon>Fusobacteriales</taxon>
        <taxon>Fusobacteriaceae</taxon>
        <taxon>Fusobacterium</taxon>
    </lineage>
</organism>
<comment type="caution">
    <text evidence="2">The sequence shown here is derived from an EMBL/GenBank/DDBJ whole genome shotgun (WGS) entry which is preliminary data.</text>
</comment>
<dbReference type="RefSeq" id="WP_117708435.1">
    <property type="nucleotide sequence ID" value="NZ_JADYUV010000002.1"/>
</dbReference>
<evidence type="ECO:0000313" key="3">
    <source>
        <dbReference type="Proteomes" id="UP000284676"/>
    </source>
</evidence>
<dbReference type="SMART" id="SM00342">
    <property type="entry name" value="HTH_ARAC"/>
    <property type="match status" value="1"/>
</dbReference>